<dbReference type="Proteomes" id="UP001526426">
    <property type="component" value="Unassembled WGS sequence"/>
</dbReference>
<dbReference type="Gene3D" id="3.30.830.10">
    <property type="entry name" value="Metalloenzyme, LuxS/M16 peptidase-like"/>
    <property type="match status" value="2"/>
</dbReference>
<evidence type="ECO:0000259" key="3">
    <source>
        <dbReference type="Pfam" id="PF00675"/>
    </source>
</evidence>
<evidence type="ECO:0000256" key="1">
    <source>
        <dbReference type="ARBA" id="ARBA00007261"/>
    </source>
</evidence>
<organism evidence="5 6">
    <name type="scientific">Spirulina subsalsa FACHB-351</name>
    <dbReference type="NCBI Taxonomy" id="234711"/>
    <lineage>
        <taxon>Bacteria</taxon>
        <taxon>Bacillati</taxon>
        <taxon>Cyanobacteriota</taxon>
        <taxon>Cyanophyceae</taxon>
        <taxon>Spirulinales</taxon>
        <taxon>Spirulinaceae</taxon>
        <taxon>Spirulina</taxon>
    </lineage>
</organism>
<sequence length="427" mass="48443">MQQLTRLVQQHTAIPFPAHIFRLESGLTVIHQHIPATPVTVVDVWVRAGAAAEPDDWYGMAHFLEHMIFKGSKTVGPGVFDWVIENSGGMTNAATSHDYAHFFITTAAEYLPETLPYFAEILLHAQIPDDEFIREREVVLEEIRSCQDDPDWLGFQSLCETIYGDYTYGRSILGTEEQVRMRSPNQMRCFHRTHYQPENMTVVLVGGIEQEKALSLVSENFGNFEIRSECPPTRQKSKPILQKIQRTELRLPRLGHARLMMGWLGPGVAQLSEACCLDMLSVILASGRSSRLVRELREEKQLVLDIASEFSLQRDASLITITAWLEEGDLEQVEAIIRDRLQEIISEPITEAELQRTKRLLCNDYAFSTETPSQMAGLYGYYNTISAAELSVSYPQRIQQIQGFDLQRVAAKYLSPEKYAVTVMLGL</sequence>
<dbReference type="EMBL" id="JAIHOM010000007">
    <property type="protein sequence ID" value="MCW6035078.1"/>
    <property type="molecule type" value="Genomic_DNA"/>
</dbReference>
<dbReference type="Pfam" id="PF05193">
    <property type="entry name" value="Peptidase_M16_C"/>
    <property type="match status" value="1"/>
</dbReference>
<dbReference type="PANTHER" id="PTHR11851:SF49">
    <property type="entry name" value="MITOCHONDRIAL-PROCESSING PEPTIDASE SUBUNIT ALPHA"/>
    <property type="match status" value="1"/>
</dbReference>
<dbReference type="RefSeq" id="WP_265262741.1">
    <property type="nucleotide sequence ID" value="NZ_JAIHOM010000007.1"/>
</dbReference>
<feature type="domain" description="Peptidase M16 C-terminal" evidence="4">
    <location>
        <begin position="184"/>
        <end position="361"/>
    </location>
</feature>
<protein>
    <submittedName>
        <fullName evidence="5">Insulinase family protein</fullName>
    </submittedName>
</protein>
<evidence type="ECO:0000313" key="5">
    <source>
        <dbReference type="EMBL" id="MCW6035078.1"/>
    </source>
</evidence>
<dbReference type="PANTHER" id="PTHR11851">
    <property type="entry name" value="METALLOPROTEASE"/>
    <property type="match status" value="1"/>
</dbReference>
<keyword evidence="6" id="KW-1185">Reference proteome</keyword>
<accession>A0ABT3L0Q7</accession>
<evidence type="ECO:0000259" key="4">
    <source>
        <dbReference type="Pfam" id="PF05193"/>
    </source>
</evidence>
<dbReference type="InterPro" id="IPR011249">
    <property type="entry name" value="Metalloenz_LuxS/M16"/>
</dbReference>
<name>A0ABT3L0Q7_9CYAN</name>
<dbReference type="InterPro" id="IPR050361">
    <property type="entry name" value="MPP/UQCRC_Complex"/>
</dbReference>
<evidence type="ECO:0000313" key="6">
    <source>
        <dbReference type="Proteomes" id="UP001526426"/>
    </source>
</evidence>
<evidence type="ECO:0000256" key="2">
    <source>
        <dbReference type="RuleBase" id="RU004447"/>
    </source>
</evidence>
<dbReference type="InterPro" id="IPR001431">
    <property type="entry name" value="Pept_M16_Zn_BS"/>
</dbReference>
<gene>
    <name evidence="5" type="ORF">K4A83_02160</name>
</gene>
<dbReference type="InterPro" id="IPR011765">
    <property type="entry name" value="Pept_M16_N"/>
</dbReference>
<reference evidence="5 6" key="1">
    <citation type="submission" date="2021-08" db="EMBL/GenBank/DDBJ databases">
        <title>Draft genome sequence of Spirulina subsalsa with high tolerance to salinity and hype-accumulation of phycocyanin.</title>
        <authorList>
            <person name="Pei H."/>
            <person name="Jiang L."/>
        </authorList>
    </citation>
    <scope>NUCLEOTIDE SEQUENCE [LARGE SCALE GENOMIC DNA]</scope>
    <source>
        <strain evidence="5 6">FACHB-351</strain>
    </source>
</reference>
<dbReference type="Pfam" id="PF00675">
    <property type="entry name" value="Peptidase_M16"/>
    <property type="match status" value="1"/>
</dbReference>
<dbReference type="InterPro" id="IPR007863">
    <property type="entry name" value="Peptidase_M16_C"/>
</dbReference>
<feature type="domain" description="Peptidase M16 N-terminal" evidence="3">
    <location>
        <begin position="29"/>
        <end position="175"/>
    </location>
</feature>
<dbReference type="PROSITE" id="PS00143">
    <property type="entry name" value="INSULINASE"/>
    <property type="match status" value="1"/>
</dbReference>
<comment type="caution">
    <text evidence="5">The sequence shown here is derived from an EMBL/GenBank/DDBJ whole genome shotgun (WGS) entry which is preliminary data.</text>
</comment>
<proteinExistence type="inferred from homology"/>
<comment type="similarity">
    <text evidence="1 2">Belongs to the peptidase M16 family.</text>
</comment>
<dbReference type="SUPFAM" id="SSF63411">
    <property type="entry name" value="LuxS/MPP-like metallohydrolase"/>
    <property type="match status" value="2"/>
</dbReference>